<dbReference type="PROSITE" id="PS51186">
    <property type="entry name" value="GNAT"/>
    <property type="match status" value="1"/>
</dbReference>
<dbReference type="InterPro" id="IPR016181">
    <property type="entry name" value="Acyl_CoA_acyltransferase"/>
</dbReference>
<dbReference type="Pfam" id="PF13508">
    <property type="entry name" value="Acetyltransf_7"/>
    <property type="match status" value="1"/>
</dbReference>
<evidence type="ECO:0000313" key="4">
    <source>
        <dbReference type="EMBL" id="MDC4246653.1"/>
    </source>
</evidence>
<dbReference type="Proteomes" id="UP001141166">
    <property type="component" value="Unassembled WGS sequence"/>
</dbReference>
<protein>
    <submittedName>
        <fullName evidence="4">GNAT family N-acetyltransferase</fullName>
        <ecNumber evidence="4">2.3.1.-</ecNumber>
    </submittedName>
</protein>
<name>A0A9X3XTN7_ENTFC</name>
<dbReference type="SUPFAM" id="SSF55729">
    <property type="entry name" value="Acyl-CoA N-acyltransferases (Nat)"/>
    <property type="match status" value="1"/>
</dbReference>
<reference evidence="4" key="1">
    <citation type="submission" date="2022-05" db="EMBL/GenBank/DDBJ databases">
        <title>Draft genome sequences of Clostridium perfringens strains isolated from Peru.</title>
        <authorList>
            <person name="Hurtado R."/>
            <person name="Lima L."/>
            <person name="Sousa T."/>
            <person name="Jaiswal A.K."/>
            <person name="Tiwari S."/>
            <person name="Maturrano L."/>
            <person name="Brenig B."/>
            <person name="Azevedo V."/>
        </authorList>
    </citation>
    <scope>NUCLEOTIDE SEQUENCE</scope>
    <source>
        <strain evidence="4">CP4</strain>
    </source>
</reference>
<dbReference type="EC" id="2.3.1.-" evidence="4"/>
<comment type="caution">
    <text evidence="4">The sequence shown here is derived from an EMBL/GenBank/DDBJ whole genome shotgun (WGS) entry which is preliminary data.</text>
</comment>
<dbReference type="EMBL" id="JAMWMK010000001">
    <property type="protein sequence ID" value="MDC4246653.1"/>
    <property type="molecule type" value="Genomic_DNA"/>
</dbReference>
<keyword evidence="2 4" id="KW-0012">Acyltransferase</keyword>
<evidence type="ECO:0000256" key="1">
    <source>
        <dbReference type="ARBA" id="ARBA00022679"/>
    </source>
</evidence>
<evidence type="ECO:0000256" key="2">
    <source>
        <dbReference type="ARBA" id="ARBA00023315"/>
    </source>
</evidence>
<dbReference type="GO" id="GO:0016747">
    <property type="term" value="F:acyltransferase activity, transferring groups other than amino-acyl groups"/>
    <property type="evidence" value="ECO:0007669"/>
    <property type="project" value="InterPro"/>
</dbReference>
<keyword evidence="1 4" id="KW-0808">Transferase</keyword>
<dbReference type="AlphaFoldDB" id="A0A9X3XTN7"/>
<evidence type="ECO:0000259" key="3">
    <source>
        <dbReference type="PROSITE" id="PS51186"/>
    </source>
</evidence>
<dbReference type="Gene3D" id="3.40.630.30">
    <property type="match status" value="1"/>
</dbReference>
<feature type="domain" description="N-acetyltransferase" evidence="3">
    <location>
        <begin position="1"/>
        <end position="144"/>
    </location>
</feature>
<dbReference type="InterPro" id="IPR000182">
    <property type="entry name" value="GNAT_dom"/>
</dbReference>
<proteinExistence type="predicted"/>
<accession>A0A9X3XTN7</accession>
<gene>
    <name evidence="4" type="ORF">M3X98_01065</name>
</gene>
<dbReference type="PANTHER" id="PTHR43800:SF1">
    <property type="entry name" value="PEPTIDYL-LYSINE N-ACETYLTRANSFERASE YJAB"/>
    <property type="match status" value="1"/>
</dbReference>
<sequence>MIRTTTKLSAKELESVLSIWLHANLDSHEFIPSTYWENQVESVRKALPDAVIYLAEIDQEIIGFAGVIDQFIAGIFVKREYRQQRIGTQLMKKIKETNKTLTLTVYQKNQSAIHFYLSQGFTIQTQQKDEAVNEEELVMKWNQNADFCWEHYFILKSLI</sequence>
<evidence type="ECO:0000313" key="5">
    <source>
        <dbReference type="Proteomes" id="UP001141166"/>
    </source>
</evidence>
<dbReference type="CDD" id="cd04301">
    <property type="entry name" value="NAT_SF"/>
    <property type="match status" value="1"/>
</dbReference>
<dbReference type="RefSeq" id="WP_002325292.1">
    <property type="nucleotide sequence ID" value="NZ_CAACYB010000001.1"/>
</dbReference>
<organism evidence="4 5">
    <name type="scientific">Enterococcus faecium</name>
    <name type="common">Streptococcus faecium</name>
    <dbReference type="NCBI Taxonomy" id="1352"/>
    <lineage>
        <taxon>Bacteria</taxon>
        <taxon>Bacillati</taxon>
        <taxon>Bacillota</taxon>
        <taxon>Bacilli</taxon>
        <taxon>Lactobacillales</taxon>
        <taxon>Enterococcaceae</taxon>
        <taxon>Enterococcus</taxon>
    </lineage>
</organism>
<dbReference type="PANTHER" id="PTHR43800">
    <property type="entry name" value="PEPTIDYL-LYSINE N-ACETYLTRANSFERASE YJAB"/>
    <property type="match status" value="1"/>
</dbReference>